<dbReference type="AlphaFoldDB" id="A0A1L7CLG2"/>
<dbReference type="SUPFAM" id="SSF56529">
    <property type="entry name" value="FAH"/>
    <property type="match status" value="1"/>
</dbReference>
<sequence>MAVMRLGRIAHPDGICFAVIDGPDEAPAEQLVAKEIAGTPFTSPEPTGREWKLSDVRLLAPTLPTKVVALGRNYADHVAEVFKQSADSLPPTIFIKPSTAVIGPGAPIKIPEFATKVEFEGELAVVISKPSKNIKAENWKDHVLGYTICNDVSSRDLQFQDGQWARAKGMDTFCPLGPWIETDLDKLNLDDQKINAFLTHDGHREQKQDSNTDQMIVKMGGILEEISASFTLLPGDVITTGSPAGTAPMVPGDSIEIDIPGVGSLINPIARA</sequence>
<dbReference type="FunFam" id="3.90.850.10:FF:000002">
    <property type="entry name" value="2-hydroxyhepta-2,4-diene-1,7-dioate isomerase"/>
    <property type="match status" value="1"/>
</dbReference>
<dbReference type="GO" id="GO:0019752">
    <property type="term" value="P:carboxylic acid metabolic process"/>
    <property type="evidence" value="ECO:0007669"/>
    <property type="project" value="UniProtKB-ARBA"/>
</dbReference>
<dbReference type="PANTHER" id="PTHR11820:SF7">
    <property type="entry name" value="ACYLPYRUVASE FAHD1, MITOCHONDRIAL"/>
    <property type="match status" value="1"/>
</dbReference>
<dbReference type="InterPro" id="IPR036663">
    <property type="entry name" value="Fumarylacetoacetase_C_sf"/>
</dbReference>
<dbReference type="KEGG" id="cfc:CFLV_05445"/>
<evidence type="ECO:0000256" key="1">
    <source>
        <dbReference type="ARBA" id="ARBA00022723"/>
    </source>
</evidence>
<dbReference type="Proteomes" id="UP000185479">
    <property type="component" value="Chromosome"/>
</dbReference>
<dbReference type="EMBL" id="CP009246">
    <property type="protein sequence ID" value="APT86684.1"/>
    <property type="molecule type" value="Genomic_DNA"/>
</dbReference>
<dbReference type="Gene3D" id="2.30.30.370">
    <property type="entry name" value="FAH"/>
    <property type="match status" value="1"/>
</dbReference>
<dbReference type="OrthoDB" id="9805307at2"/>
<dbReference type="PANTHER" id="PTHR11820">
    <property type="entry name" value="ACYLPYRUVASE"/>
    <property type="match status" value="1"/>
</dbReference>
<name>A0A1L7CLG2_CORFL</name>
<protein>
    <submittedName>
        <fullName evidence="4">2-hydroxyhepta-2,4-diene-1,7-dioate isomerase</fullName>
    </submittedName>
    <submittedName>
        <fullName evidence="5">2-keto-4-pentenoate hydratase</fullName>
    </submittedName>
</protein>
<dbReference type="Pfam" id="PF10370">
    <property type="entry name" value="Rv2993c-like_N"/>
    <property type="match status" value="1"/>
</dbReference>
<organism evidence="4 6">
    <name type="scientific">Corynebacterium flavescens</name>
    <dbReference type="NCBI Taxonomy" id="28028"/>
    <lineage>
        <taxon>Bacteria</taxon>
        <taxon>Bacillati</taxon>
        <taxon>Actinomycetota</taxon>
        <taxon>Actinomycetes</taxon>
        <taxon>Mycobacteriales</taxon>
        <taxon>Corynebacteriaceae</taxon>
        <taxon>Corynebacterium</taxon>
    </lineage>
</organism>
<dbReference type="InterPro" id="IPR011234">
    <property type="entry name" value="Fumarylacetoacetase-like_C"/>
</dbReference>
<dbReference type="GO" id="GO:0018773">
    <property type="term" value="F:acetylpyruvate hydrolase activity"/>
    <property type="evidence" value="ECO:0007669"/>
    <property type="project" value="TreeGrafter"/>
</dbReference>
<dbReference type="Gene3D" id="3.90.850.10">
    <property type="entry name" value="Fumarylacetoacetase-like, C-terminal domain"/>
    <property type="match status" value="1"/>
</dbReference>
<evidence type="ECO:0000313" key="5">
    <source>
        <dbReference type="EMBL" id="GEB96549.1"/>
    </source>
</evidence>
<evidence type="ECO:0000313" key="4">
    <source>
        <dbReference type="EMBL" id="APT86684.1"/>
    </source>
</evidence>
<evidence type="ECO:0000259" key="3">
    <source>
        <dbReference type="Pfam" id="PF10370"/>
    </source>
</evidence>
<feature type="domain" description="Fumarylacetoacetase-like C-terminal" evidence="2">
    <location>
        <begin position="66"/>
        <end position="269"/>
    </location>
</feature>
<proteinExistence type="predicted"/>
<dbReference type="STRING" id="28028.CFLV_05445"/>
<keyword evidence="4" id="KW-0413">Isomerase</keyword>
<keyword evidence="6" id="KW-1185">Reference proteome</keyword>
<dbReference type="Pfam" id="PF01557">
    <property type="entry name" value="FAA_hydrolase"/>
    <property type="match status" value="1"/>
</dbReference>
<dbReference type="Proteomes" id="UP000315353">
    <property type="component" value="Unassembled WGS sequence"/>
</dbReference>
<evidence type="ECO:0000313" key="7">
    <source>
        <dbReference type="Proteomes" id="UP000315353"/>
    </source>
</evidence>
<dbReference type="InterPro" id="IPR018833">
    <property type="entry name" value="Rv2993c-like_N"/>
</dbReference>
<dbReference type="GO" id="GO:0016853">
    <property type="term" value="F:isomerase activity"/>
    <property type="evidence" value="ECO:0007669"/>
    <property type="project" value="UniProtKB-KW"/>
</dbReference>
<gene>
    <name evidence="5" type="ORF">CFL01nite_00440</name>
    <name evidence="4" type="ORF">CFLV_05445</name>
</gene>
<dbReference type="GO" id="GO:0046872">
    <property type="term" value="F:metal ion binding"/>
    <property type="evidence" value="ECO:0007669"/>
    <property type="project" value="UniProtKB-KW"/>
</dbReference>
<accession>A0A1L7CLG2</accession>
<evidence type="ECO:0000259" key="2">
    <source>
        <dbReference type="Pfam" id="PF01557"/>
    </source>
</evidence>
<dbReference type="EMBL" id="BJNB01000001">
    <property type="protein sequence ID" value="GEB96549.1"/>
    <property type="molecule type" value="Genomic_DNA"/>
</dbReference>
<keyword evidence="1" id="KW-0479">Metal-binding</keyword>
<feature type="domain" description="Rv2993c-like N-terminal" evidence="3">
    <location>
        <begin position="4"/>
        <end position="61"/>
    </location>
</feature>
<reference evidence="5 7" key="2">
    <citation type="submission" date="2019-06" db="EMBL/GenBank/DDBJ databases">
        <title>Whole genome shotgun sequence of Corynebacterium flavescens NBRC 14136.</title>
        <authorList>
            <person name="Hosoyama A."/>
            <person name="Uohara A."/>
            <person name="Ohji S."/>
            <person name="Ichikawa N."/>
        </authorList>
    </citation>
    <scope>NUCLEOTIDE SEQUENCE [LARGE SCALE GENOMIC DNA]</scope>
    <source>
        <strain evidence="5 7">NBRC 14136</strain>
    </source>
</reference>
<evidence type="ECO:0000313" key="6">
    <source>
        <dbReference type="Proteomes" id="UP000185479"/>
    </source>
</evidence>
<reference evidence="4 6" key="1">
    <citation type="submission" date="2014-08" db="EMBL/GenBank/DDBJ databases">
        <title>Complete genome sequence of Corynebacterium flavescens OJ8(T)(=DSM 20296(T)), isolated from cheese.</title>
        <authorList>
            <person name="Ruckert C."/>
            <person name="Albersmeier A."/>
            <person name="Winkler A."/>
            <person name="Kalinowski J."/>
        </authorList>
    </citation>
    <scope>NUCLEOTIDE SEQUENCE [LARGE SCALE GENOMIC DNA]</scope>
    <source>
        <strain evidence="4 6">OJ8</strain>
    </source>
</reference>